<comment type="similarity">
    <text evidence="1">Belongs to the tryptophan dimethylallyltransferase family.</text>
</comment>
<dbReference type="PANTHER" id="PTHR40627">
    <property type="entry name" value="INDOLE PRENYLTRANSFERASE TDIB-RELATED"/>
    <property type="match status" value="1"/>
</dbReference>
<proteinExistence type="inferred from homology"/>
<evidence type="ECO:0000313" key="4">
    <source>
        <dbReference type="EMBL" id="KAK8091581.1"/>
    </source>
</evidence>
<dbReference type="GeneID" id="92039317"/>
<dbReference type="RefSeq" id="XP_066673553.1">
    <property type="nucleotide sequence ID" value="XM_066806257.1"/>
</dbReference>
<evidence type="ECO:0000256" key="3">
    <source>
        <dbReference type="SAM" id="MobiDB-lite"/>
    </source>
</evidence>
<evidence type="ECO:0000313" key="5">
    <source>
        <dbReference type="Proteomes" id="UP001433268"/>
    </source>
</evidence>
<dbReference type="InterPro" id="IPR017795">
    <property type="entry name" value="ABBA_NscD-like"/>
</dbReference>
<dbReference type="Pfam" id="PF11991">
    <property type="entry name" value="Trp_DMAT"/>
    <property type="match status" value="1"/>
</dbReference>
<comment type="caution">
    <text evidence="4">The sequence shown here is derived from an EMBL/GenBank/DDBJ whole genome shotgun (WGS) entry which is preliminary data.</text>
</comment>
<evidence type="ECO:0000256" key="1">
    <source>
        <dbReference type="ARBA" id="ARBA00010209"/>
    </source>
</evidence>
<dbReference type="InterPro" id="IPR033964">
    <property type="entry name" value="ABBA"/>
</dbReference>
<sequence length="391" mass="42285">MEPIGAHAGTGLDPLNQQATRELLHRLDQAIPSVNLQWSNHFFATLFDHDVAKLAAEGAAGADLSTSTGFGVDFGKDGPGIKTYFQGRKLGQTGFMPLAEWVDAIKPLLTQDMSVAPGKDSSSNGGHGEGSLGALLHFIASHPEGAPLNPFSLAVDCVQPEKSRMKLYMNTPHTSFASVRDIMTLGGRITGDVVDSQLKDLRELIRAVLGLPEDFPDDAETEQTYFKESLSAATASAPIVDNGHASTNGNGVEEKKETPPTPPPHNPGFVYFFDVSDGRPFPEIKLNIPLRSYGHDDLRSARGLVYWMEARGRGAFGGRYLETLEKMAPGGSTLDRTRGLQSFVSIVFSRSGELGINSYMAVRGSDMFEKVPVVDGVRPKVGRRGTLRRDE</sequence>
<dbReference type="Proteomes" id="UP001433268">
    <property type="component" value="Unassembled WGS sequence"/>
</dbReference>
<name>A0ABR1X7X5_9PEZI</name>
<organism evidence="4 5">
    <name type="scientific">Apiospora hydei</name>
    <dbReference type="NCBI Taxonomy" id="1337664"/>
    <lineage>
        <taxon>Eukaryota</taxon>
        <taxon>Fungi</taxon>
        <taxon>Dikarya</taxon>
        <taxon>Ascomycota</taxon>
        <taxon>Pezizomycotina</taxon>
        <taxon>Sordariomycetes</taxon>
        <taxon>Xylariomycetidae</taxon>
        <taxon>Amphisphaeriales</taxon>
        <taxon>Apiosporaceae</taxon>
        <taxon>Apiospora</taxon>
    </lineage>
</organism>
<dbReference type="NCBIfam" id="TIGR03429">
    <property type="entry name" value="arom_pren_DMATS"/>
    <property type="match status" value="1"/>
</dbReference>
<dbReference type="SFLD" id="SFLDS00036">
    <property type="entry name" value="Aromatic_Prenyltransferase"/>
    <property type="match status" value="1"/>
</dbReference>
<dbReference type="CDD" id="cd13929">
    <property type="entry name" value="PT-DMATS_CymD"/>
    <property type="match status" value="1"/>
</dbReference>
<evidence type="ECO:0000256" key="2">
    <source>
        <dbReference type="ARBA" id="ARBA00022679"/>
    </source>
</evidence>
<feature type="region of interest" description="Disordered" evidence="3">
    <location>
        <begin position="237"/>
        <end position="267"/>
    </location>
</feature>
<reference evidence="4 5" key="1">
    <citation type="submission" date="2023-01" db="EMBL/GenBank/DDBJ databases">
        <title>Analysis of 21 Apiospora genomes using comparative genomics revels a genus with tremendous synthesis potential of carbohydrate active enzymes and secondary metabolites.</title>
        <authorList>
            <person name="Sorensen T."/>
        </authorList>
    </citation>
    <scope>NUCLEOTIDE SEQUENCE [LARGE SCALE GENOMIC DNA]</scope>
    <source>
        <strain evidence="4 5">CBS 114990</strain>
    </source>
</reference>
<accession>A0ABR1X7X5</accession>
<dbReference type="PANTHER" id="PTHR40627:SF4">
    <property type="entry name" value="PRENYLTRANSFERASE ASQH1-RELATED"/>
    <property type="match status" value="1"/>
</dbReference>
<keyword evidence="5" id="KW-1185">Reference proteome</keyword>
<gene>
    <name evidence="4" type="ORF">PG997_001942</name>
</gene>
<protein>
    <recommendedName>
        <fullName evidence="6">Aromatic prenyltransferase</fullName>
    </recommendedName>
</protein>
<keyword evidence="2" id="KW-0808">Transferase</keyword>
<evidence type="ECO:0008006" key="6">
    <source>
        <dbReference type="Google" id="ProtNLM"/>
    </source>
</evidence>
<dbReference type="EMBL" id="JAQQWN010000003">
    <property type="protein sequence ID" value="KAK8091581.1"/>
    <property type="molecule type" value="Genomic_DNA"/>
</dbReference>